<evidence type="ECO:0000313" key="2">
    <source>
        <dbReference type="Proteomes" id="UP000789366"/>
    </source>
</evidence>
<keyword evidence="2" id="KW-1185">Reference proteome</keyword>
<sequence length="125" mass="14820">MLNQDLTKLFYHERKDENIEDFLFDFEIKKDCKANENKARINKSVVGYSNRFESLAHIIKDEIEEHFPANYNKTTSLAVKIERYNKNNKFDMQRINKTLIEGTNNNIKTDIDDLTKVMKTLKISQ</sequence>
<proteinExistence type="predicted"/>
<gene>
    <name evidence="1" type="ORF">SPELUC_LOCUS2151</name>
</gene>
<feature type="non-terminal residue" evidence="1">
    <location>
        <position position="125"/>
    </location>
</feature>
<evidence type="ECO:0000313" key="1">
    <source>
        <dbReference type="EMBL" id="CAG8481562.1"/>
    </source>
</evidence>
<comment type="caution">
    <text evidence="1">The sequence shown here is derived from an EMBL/GenBank/DDBJ whole genome shotgun (WGS) entry which is preliminary data.</text>
</comment>
<dbReference type="EMBL" id="CAJVPW010001345">
    <property type="protein sequence ID" value="CAG8481562.1"/>
    <property type="molecule type" value="Genomic_DNA"/>
</dbReference>
<dbReference type="Proteomes" id="UP000789366">
    <property type="component" value="Unassembled WGS sequence"/>
</dbReference>
<name>A0ACA9KM18_9GLOM</name>
<reference evidence="1" key="1">
    <citation type="submission" date="2021-06" db="EMBL/GenBank/DDBJ databases">
        <authorList>
            <person name="Kallberg Y."/>
            <person name="Tangrot J."/>
            <person name="Rosling A."/>
        </authorList>
    </citation>
    <scope>NUCLEOTIDE SEQUENCE</scope>
    <source>
        <strain evidence="1">28 12/20/2015</strain>
    </source>
</reference>
<protein>
    <submittedName>
        <fullName evidence="1">9459_t:CDS:1</fullName>
    </submittedName>
</protein>
<organism evidence="1 2">
    <name type="scientific">Cetraspora pellucida</name>
    <dbReference type="NCBI Taxonomy" id="1433469"/>
    <lineage>
        <taxon>Eukaryota</taxon>
        <taxon>Fungi</taxon>
        <taxon>Fungi incertae sedis</taxon>
        <taxon>Mucoromycota</taxon>
        <taxon>Glomeromycotina</taxon>
        <taxon>Glomeromycetes</taxon>
        <taxon>Diversisporales</taxon>
        <taxon>Gigasporaceae</taxon>
        <taxon>Cetraspora</taxon>
    </lineage>
</organism>
<accession>A0ACA9KM18</accession>